<dbReference type="SUPFAM" id="SSF81296">
    <property type="entry name" value="E set domains"/>
    <property type="match status" value="1"/>
</dbReference>
<dbReference type="GO" id="GO:0007399">
    <property type="term" value="P:nervous system development"/>
    <property type="evidence" value="ECO:0007669"/>
    <property type="project" value="UniProtKB-ARBA"/>
</dbReference>
<evidence type="ECO:0000313" key="4">
    <source>
        <dbReference type="Proteomes" id="UP000261520"/>
    </source>
</evidence>
<dbReference type="PANTHER" id="PTHR16165:SF9">
    <property type="entry name" value="NXPE FAMILY MEMBER 3"/>
    <property type="match status" value="1"/>
</dbReference>
<dbReference type="InterPro" id="IPR057106">
    <property type="entry name" value="NXPE4_C"/>
</dbReference>
<keyword evidence="4" id="KW-1185">Reference proteome</keyword>
<proteinExistence type="inferred from homology"/>
<evidence type="ECO:0000259" key="2">
    <source>
        <dbReference type="Pfam" id="PF24536"/>
    </source>
</evidence>
<dbReference type="Pfam" id="PF06312">
    <property type="entry name" value="Neurexophilin"/>
    <property type="match status" value="1"/>
</dbReference>
<dbReference type="Ensembl" id="ENSPMGT00000030129.1">
    <property type="protein sequence ID" value="ENSPMGP00000028299.1"/>
    <property type="gene ID" value="ENSPMGG00000022786.1"/>
</dbReference>
<protein>
    <recommendedName>
        <fullName evidence="2">NXPE C-terminal domain-containing protein</fullName>
    </recommendedName>
</protein>
<dbReference type="SUPFAM" id="SSF52266">
    <property type="entry name" value="SGNH hydrolase"/>
    <property type="match status" value="1"/>
</dbReference>
<dbReference type="InterPro" id="IPR014756">
    <property type="entry name" value="Ig_E-set"/>
</dbReference>
<sequence length="522" mass="58491">MFFTYCSVYRPSTSETSTTQSKAELHSCSYKHLSSANMEGRKLLDSITWPETLSLPKPFSLNLTTSASKSMFTIVPQKEGWYMGDKLAVTIQMKDFYGNPKRSGGDFVIAKLQNQQLGAGVVGQVQDHLNGTFTAVFPLLWNGTANVEVMLVHTSESITVLKRLTEEEPDRVFFGSDFKSGSVKHMTTCNVCLDMNKAPLCNYTDLNTGEQWFCYKPQKLSCDTRISHFKLGYSQKTSKDEEALFQKGINLNAPIEAAGSDTIMILPKAGIALCEPNVGSQGPSGYYFNNQWQPLGGPAVRQFNNASVIIACLKGKQLYLFGDSTIRQYYLYITKTLPNLQKFDKHSSPQSGPGLAVDYANDIVVTFRCHGPPLRFAYVPVSQLRYVANELDGVTGGPNTVVVIGVWSHFSTFPIEVYYQRLMTIRKAVLRLLNRAPDTKVIIRSGNMKDLNLYESLTNSDWYSLKLDKLLRAVFKDTGVILLDAWEMGQAHYLPHNLHPQPEIIKQMIDRVLSYTCPEHGK</sequence>
<reference evidence="3" key="1">
    <citation type="submission" date="2025-08" db="UniProtKB">
        <authorList>
            <consortium name="Ensembl"/>
        </authorList>
    </citation>
    <scope>IDENTIFICATION</scope>
</reference>
<name>A0A3B4BFF3_9GOBI</name>
<comment type="similarity">
    <text evidence="1">Belongs to the NXPE family.</text>
</comment>
<reference evidence="3" key="2">
    <citation type="submission" date="2025-09" db="UniProtKB">
        <authorList>
            <consortium name="Ensembl"/>
        </authorList>
    </citation>
    <scope>IDENTIFICATION</scope>
</reference>
<dbReference type="InterPro" id="IPR013783">
    <property type="entry name" value="Ig-like_fold"/>
</dbReference>
<dbReference type="PANTHER" id="PTHR16165">
    <property type="entry name" value="NXPE FAMILY MEMBER"/>
    <property type="match status" value="1"/>
</dbReference>
<dbReference type="InterPro" id="IPR026845">
    <property type="entry name" value="NXPH/NXPE"/>
</dbReference>
<organism evidence="3 4">
    <name type="scientific">Periophthalmus magnuspinnatus</name>
    <dbReference type="NCBI Taxonomy" id="409849"/>
    <lineage>
        <taxon>Eukaryota</taxon>
        <taxon>Metazoa</taxon>
        <taxon>Chordata</taxon>
        <taxon>Craniata</taxon>
        <taxon>Vertebrata</taxon>
        <taxon>Euteleostomi</taxon>
        <taxon>Actinopterygii</taxon>
        <taxon>Neopterygii</taxon>
        <taxon>Teleostei</taxon>
        <taxon>Neoteleostei</taxon>
        <taxon>Acanthomorphata</taxon>
        <taxon>Gobiaria</taxon>
        <taxon>Gobiiformes</taxon>
        <taxon>Gobioidei</taxon>
        <taxon>Gobiidae</taxon>
        <taxon>Oxudercinae</taxon>
        <taxon>Periophthalmus</taxon>
    </lineage>
</organism>
<feature type="domain" description="NXPE C-terminal" evidence="2">
    <location>
        <begin position="292"/>
        <end position="517"/>
    </location>
</feature>
<accession>A0A3B4BFF3</accession>
<dbReference type="Proteomes" id="UP000261520">
    <property type="component" value="Unplaced"/>
</dbReference>
<dbReference type="AlphaFoldDB" id="A0A3B4BFF3"/>
<dbReference type="Pfam" id="PF24536">
    <property type="entry name" value="NXPE4_C"/>
    <property type="match status" value="1"/>
</dbReference>
<evidence type="ECO:0000256" key="1">
    <source>
        <dbReference type="ARBA" id="ARBA00005431"/>
    </source>
</evidence>
<dbReference type="Gene3D" id="2.60.40.10">
    <property type="entry name" value="Immunoglobulins"/>
    <property type="match status" value="1"/>
</dbReference>
<evidence type="ECO:0000313" key="3">
    <source>
        <dbReference type="Ensembl" id="ENSPMGP00000028299.1"/>
    </source>
</evidence>